<evidence type="ECO:0000256" key="1">
    <source>
        <dbReference type="SAM" id="MobiDB-lite"/>
    </source>
</evidence>
<dbReference type="Proteomes" id="UP000558488">
    <property type="component" value="Unassembled WGS sequence"/>
</dbReference>
<reference evidence="2 3" key="1">
    <citation type="journal article" date="2020" name="Nature">
        <title>Six reference-quality genomes reveal evolution of bat adaptations.</title>
        <authorList>
            <person name="Jebb D."/>
            <person name="Huang Z."/>
            <person name="Pippel M."/>
            <person name="Hughes G.M."/>
            <person name="Lavrichenko K."/>
            <person name="Devanna P."/>
            <person name="Winkler S."/>
            <person name="Jermiin L.S."/>
            <person name="Skirmuntt E.C."/>
            <person name="Katzourakis A."/>
            <person name="Burkitt-Gray L."/>
            <person name="Ray D.A."/>
            <person name="Sullivan K.A.M."/>
            <person name="Roscito J.G."/>
            <person name="Kirilenko B.M."/>
            <person name="Davalos L.M."/>
            <person name="Corthals A.P."/>
            <person name="Power M.L."/>
            <person name="Jones G."/>
            <person name="Ransome R.D."/>
            <person name="Dechmann D.K.N."/>
            <person name="Locatelli A.G."/>
            <person name="Puechmaille S.J."/>
            <person name="Fedrigo O."/>
            <person name="Jarvis E.D."/>
            <person name="Hiller M."/>
            <person name="Vernes S.C."/>
            <person name="Myers E.W."/>
            <person name="Teeling E.C."/>
        </authorList>
    </citation>
    <scope>NUCLEOTIDE SEQUENCE [LARGE SCALE GENOMIC DNA]</scope>
    <source>
        <strain evidence="2">MPipKuh1</strain>
        <tissue evidence="2">Flight muscle</tissue>
    </source>
</reference>
<feature type="compositionally biased region" description="Low complexity" evidence="1">
    <location>
        <begin position="146"/>
        <end position="155"/>
    </location>
</feature>
<proteinExistence type="predicted"/>
<comment type="caution">
    <text evidence="2">The sequence shown here is derived from an EMBL/GenBank/DDBJ whole genome shotgun (WGS) entry which is preliminary data.</text>
</comment>
<accession>A0A7J7S4G3</accession>
<gene>
    <name evidence="2" type="ORF">mPipKuh1_003168</name>
</gene>
<sequence length="161" mass="17344">MVTLLRGTLRPLRLFRALPGPAADAPLRTASHGAGLLYPEHIPTSLLQKVLLTAGSAGMALYNPYRHGKAAMPRAPREAPTSVTISVSYGSLGNRLGPGTQGWWLYLIITRYTHKNADARVPYLSGVERAGGRGLESEPLPLETTSQDSLSSSHSDNVWTK</sequence>
<dbReference type="EMBL" id="JACAGB010000053">
    <property type="protein sequence ID" value="KAF6283045.1"/>
    <property type="molecule type" value="Genomic_DNA"/>
</dbReference>
<feature type="region of interest" description="Disordered" evidence="1">
    <location>
        <begin position="130"/>
        <end position="161"/>
    </location>
</feature>
<evidence type="ECO:0000313" key="2">
    <source>
        <dbReference type="EMBL" id="KAF6283045.1"/>
    </source>
</evidence>
<name>A0A7J7S4G3_PIPKU</name>
<protein>
    <submittedName>
        <fullName evidence="2">Coenzyme Q4</fullName>
    </submittedName>
</protein>
<keyword evidence="3" id="KW-1185">Reference proteome</keyword>
<evidence type="ECO:0000313" key="3">
    <source>
        <dbReference type="Proteomes" id="UP000558488"/>
    </source>
</evidence>
<dbReference type="AlphaFoldDB" id="A0A7J7S4G3"/>
<organism evidence="2 3">
    <name type="scientific">Pipistrellus kuhlii</name>
    <name type="common">Kuhl's pipistrelle</name>
    <dbReference type="NCBI Taxonomy" id="59472"/>
    <lineage>
        <taxon>Eukaryota</taxon>
        <taxon>Metazoa</taxon>
        <taxon>Chordata</taxon>
        <taxon>Craniata</taxon>
        <taxon>Vertebrata</taxon>
        <taxon>Euteleostomi</taxon>
        <taxon>Mammalia</taxon>
        <taxon>Eutheria</taxon>
        <taxon>Laurasiatheria</taxon>
        <taxon>Chiroptera</taxon>
        <taxon>Yangochiroptera</taxon>
        <taxon>Vespertilionidae</taxon>
        <taxon>Pipistrellus</taxon>
    </lineage>
</organism>